<comment type="caution">
    <text evidence="2">The sequence shown here is derived from an EMBL/GenBank/DDBJ whole genome shotgun (WGS) entry which is preliminary data.</text>
</comment>
<dbReference type="Proteomes" id="UP001266305">
    <property type="component" value="Unassembled WGS sequence"/>
</dbReference>
<organism evidence="2 3">
    <name type="scientific">Saguinus oedipus</name>
    <name type="common">Cotton-top tamarin</name>
    <name type="synonym">Oedipomidas oedipus</name>
    <dbReference type="NCBI Taxonomy" id="9490"/>
    <lineage>
        <taxon>Eukaryota</taxon>
        <taxon>Metazoa</taxon>
        <taxon>Chordata</taxon>
        <taxon>Craniata</taxon>
        <taxon>Vertebrata</taxon>
        <taxon>Euteleostomi</taxon>
        <taxon>Mammalia</taxon>
        <taxon>Eutheria</taxon>
        <taxon>Euarchontoglires</taxon>
        <taxon>Primates</taxon>
        <taxon>Haplorrhini</taxon>
        <taxon>Platyrrhini</taxon>
        <taxon>Cebidae</taxon>
        <taxon>Callitrichinae</taxon>
        <taxon>Saguinus</taxon>
    </lineage>
</organism>
<accession>A0ABQ9W0M1</accession>
<name>A0ABQ9W0M1_SAGOE</name>
<evidence type="ECO:0000313" key="2">
    <source>
        <dbReference type="EMBL" id="KAK2115186.1"/>
    </source>
</evidence>
<feature type="compositionally biased region" description="Pro residues" evidence="1">
    <location>
        <begin position="118"/>
        <end position="137"/>
    </location>
</feature>
<evidence type="ECO:0000256" key="1">
    <source>
        <dbReference type="SAM" id="MobiDB-lite"/>
    </source>
</evidence>
<reference evidence="2 3" key="1">
    <citation type="submission" date="2023-05" db="EMBL/GenBank/DDBJ databases">
        <title>B98-5 Cell Line De Novo Hybrid Assembly: An Optical Mapping Approach.</title>
        <authorList>
            <person name="Kananen K."/>
            <person name="Auerbach J.A."/>
            <person name="Kautto E."/>
            <person name="Blachly J.S."/>
        </authorList>
    </citation>
    <scope>NUCLEOTIDE SEQUENCE [LARGE SCALE GENOMIC DNA]</scope>
    <source>
        <strain evidence="2">B95-8</strain>
        <tissue evidence="2">Cell line</tissue>
    </source>
</reference>
<feature type="region of interest" description="Disordered" evidence="1">
    <location>
        <begin position="377"/>
        <end position="413"/>
    </location>
</feature>
<proteinExistence type="predicted"/>
<feature type="compositionally biased region" description="Pro residues" evidence="1">
    <location>
        <begin position="185"/>
        <end position="204"/>
    </location>
</feature>
<feature type="compositionally biased region" description="Low complexity" evidence="1">
    <location>
        <begin position="238"/>
        <end position="269"/>
    </location>
</feature>
<feature type="region of interest" description="Disordered" evidence="1">
    <location>
        <begin position="1"/>
        <end position="362"/>
    </location>
</feature>
<feature type="compositionally biased region" description="Pro residues" evidence="1">
    <location>
        <begin position="98"/>
        <end position="107"/>
    </location>
</feature>
<feature type="compositionally biased region" description="Polar residues" evidence="1">
    <location>
        <begin position="38"/>
        <end position="47"/>
    </location>
</feature>
<keyword evidence="3" id="KW-1185">Reference proteome</keyword>
<evidence type="ECO:0000313" key="3">
    <source>
        <dbReference type="Proteomes" id="UP001266305"/>
    </source>
</evidence>
<gene>
    <name evidence="2" type="ORF">P7K49_005812</name>
</gene>
<evidence type="ECO:0008006" key="4">
    <source>
        <dbReference type="Google" id="ProtNLM"/>
    </source>
</evidence>
<sequence length="413" mass="42768">MRGTGRLAPRARVGSGPSSGPAAPEAVGRYPSLRPSGSAPSLESLSRPQPRWWPSFCRAQGECGSASVRLAPGQSQWKEKHPAGTAWQRPRPTARGPAPQPAAPPHSPRLRPTARGPAPQPATPPHSPWSPSEPHPVVPLTAFVPPPQPSAGSQLVARPRSQQPGPTARGSAPQPAVPLTARGPAPQPATPPHIPWSPSEPHPVVPLTAFVPPPQPSASSQLVAPPHSQKPHPHSQRSRPAASGPTPTARGPTPAVRGPTPTTSDPTPTARGPTPAVRGPTPHSQRPHPHSQGRTPGLRLGAQGHREGALDPRTTFCSGCRGGARHSPALPHRCPLEMAEAGAHGSPSRSHISCSPMAGPAGVWPAAQEATSLSCVHFSPEATGSDPWTLDGPAWQPQPPPAPQRPASSQHPP</sequence>
<protein>
    <recommendedName>
        <fullName evidence="4">Vegetative cell wall protein gp1-like</fullName>
    </recommendedName>
</protein>
<dbReference type="EMBL" id="JASSZA010000003">
    <property type="protein sequence ID" value="KAK2115186.1"/>
    <property type="molecule type" value="Genomic_DNA"/>
</dbReference>